<dbReference type="EMBL" id="DVLP01000111">
    <property type="protein sequence ID" value="HIT74710.1"/>
    <property type="molecule type" value="Genomic_DNA"/>
</dbReference>
<dbReference type="Gene3D" id="3.40.190.10">
    <property type="entry name" value="Periplasmic binding protein-like II"/>
    <property type="match status" value="1"/>
</dbReference>
<feature type="chain" id="PRO_5039512266" evidence="4">
    <location>
        <begin position="32"/>
        <end position="437"/>
    </location>
</feature>
<dbReference type="PROSITE" id="PS51257">
    <property type="entry name" value="PROKAR_LIPOPROTEIN"/>
    <property type="match status" value="1"/>
</dbReference>
<dbReference type="PANTHER" id="PTHR30061:SF50">
    <property type="entry name" value="MALTOSE_MALTODEXTRIN-BINDING PERIPLASMIC PROTEIN"/>
    <property type="match status" value="1"/>
</dbReference>
<keyword evidence="2" id="KW-0813">Transport</keyword>
<proteinExistence type="inferred from homology"/>
<evidence type="ECO:0000313" key="5">
    <source>
        <dbReference type="EMBL" id="HIT74710.1"/>
    </source>
</evidence>
<sequence>MTSSFTRRRMLTGVGALGTLAATGSLLSACAGDDTGATPPPSVDPDTPVTITFMHSMASGALKPALEAIVAAFTDENPHIKVELAEQPNYGQLRAQIEAQTAAGSPPTIAQVYGDWAATYADSGVLVNLDQYAAESDQWDKFFTGVQDDLKLTDGSIWMWPFNKSVMVQYYNTEMVPQAPTSWEEFATVAADVSDDKVVALSIDPGDASSPAGGTQLVEALAEAFGDGVFAADGSPTFDGEGTTQALQFLVDLKAKGALALGKDYPGQQALGSQTGAFDVSSVASYQYNLEAVGDAFEMGVAPMPTGPTKVGNIMAGTNVALFDNEDQNVVAAGWAFMQFLASAPQQAAWSAATGYLPVHSDALNEPAFTEYVADNAWVTEATEQLNESQALPPVPWAQECSGKLASAISEAVNGGDVAAALAKAQQAAVKVQQEHG</sequence>
<dbReference type="GO" id="GO:0042956">
    <property type="term" value="P:maltodextrin transmembrane transport"/>
    <property type="evidence" value="ECO:0007669"/>
    <property type="project" value="TreeGrafter"/>
</dbReference>
<comment type="caution">
    <text evidence="5">The sequence shown here is derived from an EMBL/GenBank/DDBJ whole genome shotgun (WGS) entry which is preliminary data.</text>
</comment>
<dbReference type="GO" id="GO:1901982">
    <property type="term" value="F:maltose binding"/>
    <property type="evidence" value="ECO:0007669"/>
    <property type="project" value="TreeGrafter"/>
</dbReference>
<comment type="similarity">
    <text evidence="1">Belongs to the bacterial solute-binding protein 1 family.</text>
</comment>
<feature type="signal peptide" evidence="4">
    <location>
        <begin position="1"/>
        <end position="31"/>
    </location>
</feature>
<gene>
    <name evidence="5" type="ORF">IAA98_03910</name>
</gene>
<dbReference type="InterPro" id="IPR006311">
    <property type="entry name" value="TAT_signal"/>
</dbReference>
<dbReference type="InterPro" id="IPR006059">
    <property type="entry name" value="SBP"/>
</dbReference>
<dbReference type="SUPFAM" id="SSF53850">
    <property type="entry name" value="Periplasmic binding protein-like II"/>
    <property type="match status" value="1"/>
</dbReference>
<protein>
    <submittedName>
        <fullName evidence="5">Extracellular solute-binding protein</fullName>
    </submittedName>
</protein>
<accession>A0A9D1GYA4</accession>
<dbReference type="PANTHER" id="PTHR30061">
    <property type="entry name" value="MALTOSE-BINDING PERIPLASMIC PROTEIN"/>
    <property type="match status" value="1"/>
</dbReference>
<name>A0A9D1GYA4_9ACTN</name>
<dbReference type="Pfam" id="PF13416">
    <property type="entry name" value="SBP_bac_8"/>
    <property type="match status" value="1"/>
</dbReference>
<dbReference type="GO" id="GO:0015768">
    <property type="term" value="P:maltose transport"/>
    <property type="evidence" value="ECO:0007669"/>
    <property type="project" value="TreeGrafter"/>
</dbReference>
<dbReference type="AlphaFoldDB" id="A0A9D1GYA4"/>
<evidence type="ECO:0000256" key="3">
    <source>
        <dbReference type="ARBA" id="ARBA00022729"/>
    </source>
</evidence>
<dbReference type="Proteomes" id="UP000886842">
    <property type="component" value="Unassembled WGS sequence"/>
</dbReference>
<evidence type="ECO:0000256" key="4">
    <source>
        <dbReference type="SAM" id="SignalP"/>
    </source>
</evidence>
<dbReference type="PROSITE" id="PS51318">
    <property type="entry name" value="TAT"/>
    <property type="match status" value="1"/>
</dbReference>
<reference evidence="5" key="1">
    <citation type="submission" date="2020-10" db="EMBL/GenBank/DDBJ databases">
        <authorList>
            <person name="Gilroy R."/>
        </authorList>
    </citation>
    <scope>NUCLEOTIDE SEQUENCE</scope>
    <source>
        <strain evidence="5">ChiGjej1B1-24693</strain>
    </source>
</reference>
<keyword evidence="3 4" id="KW-0732">Signal</keyword>
<evidence type="ECO:0000256" key="1">
    <source>
        <dbReference type="ARBA" id="ARBA00008520"/>
    </source>
</evidence>
<evidence type="ECO:0000256" key="2">
    <source>
        <dbReference type="ARBA" id="ARBA00022448"/>
    </source>
</evidence>
<evidence type="ECO:0000313" key="6">
    <source>
        <dbReference type="Proteomes" id="UP000886842"/>
    </source>
</evidence>
<organism evidence="5 6">
    <name type="scientific">Candidatus Avipropionibacterium avicola</name>
    <dbReference type="NCBI Taxonomy" id="2840701"/>
    <lineage>
        <taxon>Bacteria</taxon>
        <taxon>Bacillati</taxon>
        <taxon>Actinomycetota</taxon>
        <taxon>Actinomycetes</taxon>
        <taxon>Propionibacteriales</taxon>
        <taxon>Propionibacteriaceae</taxon>
        <taxon>Propionibacteriaceae incertae sedis</taxon>
        <taxon>Candidatus Avipropionibacterium</taxon>
    </lineage>
</organism>
<reference evidence="5" key="2">
    <citation type="journal article" date="2021" name="PeerJ">
        <title>Extensive microbial diversity within the chicken gut microbiome revealed by metagenomics and culture.</title>
        <authorList>
            <person name="Gilroy R."/>
            <person name="Ravi A."/>
            <person name="Getino M."/>
            <person name="Pursley I."/>
            <person name="Horton D.L."/>
            <person name="Alikhan N.F."/>
            <person name="Baker D."/>
            <person name="Gharbi K."/>
            <person name="Hall N."/>
            <person name="Watson M."/>
            <person name="Adriaenssens E.M."/>
            <person name="Foster-Nyarko E."/>
            <person name="Jarju S."/>
            <person name="Secka A."/>
            <person name="Antonio M."/>
            <person name="Oren A."/>
            <person name="Chaudhuri R.R."/>
            <person name="La Ragione R."/>
            <person name="Hildebrand F."/>
            <person name="Pallen M.J."/>
        </authorList>
    </citation>
    <scope>NUCLEOTIDE SEQUENCE</scope>
    <source>
        <strain evidence="5">ChiGjej1B1-24693</strain>
    </source>
</reference>
<dbReference type="GO" id="GO:0055052">
    <property type="term" value="C:ATP-binding cassette (ABC) transporter complex, substrate-binding subunit-containing"/>
    <property type="evidence" value="ECO:0007669"/>
    <property type="project" value="TreeGrafter"/>
</dbReference>